<feature type="transmembrane region" description="Helical" evidence="11">
    <location>
        <begin position="149"/>
        <end position="171"/>
    </location>
</feature>
<comment type="subunit">
    <text evidence="8">Forms with ALG13 the active heterodimeric UDP-N-acetylglucosamine transferase complex.</text>
</comment>
<sequence>MDGVDVFDILFLSILAIVFGVAYIITRLILVLLDIHRKRKTLSYGKNKRKSSIKTMIVVGSGGHTTEMLRLLEHVSNTYSPRFYIMADTDKMSEEKITKFEKQEPQGKYLICKIPRSREVKQSYLSTVISTIYSLLKCVPLVFSIRPDLFEQVLCNGPGTCIPVCLLAFLLRVVGIKQTTVIFVESVCRVKTLSLSGRLLYYFADHVLVQWPALQNTYPLAAYVGRLV</sequence>
<evidence type="ECO:0000256" key="11">
    <source>
        <dbReference type="SAM" id="Phobius"/>
    </source>
</evidence>
<evidence type="ECO:0000256" key="4">
    <source>
        <dbReference type="ARBA" id="ARBA00022692"/>
    </source>
</evidence>
<feature type="transmembrane region" description="Helical" evidence="11">
    <location>
        <begin position="6"/>
        <end position="33"/>
    </location>
</feature>
<keyword evidence="13" id="KW-1185">Reference proteome</keyword>
<gene>
    <name evidence="12" type="ORF">NP493_315g01026</name>
</gene>
<evidence type="ECO:0000256" key="3">
    <source>
        <dbReference type="ARBA" id="ARBA00017467"/>
    </source>
</evidence>
<comment type="similarity">
    <text evidence="2">Belongs to the ALG14 family.</text>
</comment>
<evidence type="ECO:0000256" key="5">
    <source>
        <dbReference type="ARBA" id="ARBA00022824"/>
    </source>
</evidence>
<organism evidence="12 13">
    <name type="scientific">Ridgeia piscesae</name>
    <name type="common">Tubeworm</name>
    <dbReference type="NCBI Taxonomy" id="27915"/>
    <lineage>
        <taxon>Eukaryota</taxon>
        <taxon>Metazoa</taxon>
        <taxon>Spiralia</taxon>
        <taxon>Lophotrochozoa</taxon>
        <taxon>Annelida</taxon>
        <taxon>Polychaeta</taxon>
        <taxon>Sedentaria</taxon>
        <taxon>Canalipalpata</taxon>
        <taxon>Sabellida</taxon>
        <taxon>Siboglinidae</taxon>
        <taxon>Ridgeia</taxon>
    </lineage>
</organism>
<dbReference type="EMBL" id="JAODUO010000315">
    <property type="protein sequence ID" value="KAK2183319.1"/>
    <property type="molecule type" value="Genomic_DNA"/>
</dbReference>
<keyword evidence="4 11" id="KW-0812">Transmembrane</keyword>
<protein>
    <recommendedName>
        <fullName evidence="3">UDP-N-acetylglucosamine transferase subunit ALG14</fullName>
    </recommendedName>
    <alternativeName>
        <fullName evidence="10">Asparagine-linked glycosylation 14 homolog</fullName>
    </alternativeName>
    <alternativeName>
        <fullName evidence="9">UDP-N-acetylglucosamine transferase subunit alg14</fullName>
    </alternativeName>
</protein>
<evidence type="ECO:0000256" key="9">
    <source>
        <dbReference type="ARBA" id="ARBA00067533"/>
    </source>
</evidence>
<dbReference type="FunFam" id="3.40.50.2000:FF:000098">
    <property type="entry name" value="UDP-N-acetylglucosamine transferase subunit ALG14 homolog"/>
    <property type="match status" value="1"/>
</dbReference>
<keyword evidence="7 11" id="KW-0472">Membrane</keyword>
<evidence type="ECO:0000256" key="2">
    <source>
        <dbReference type="ARBA" id="ARBA00009731"/>
    </source>
</evidence>
<name>A0AAD9L4R1_RIDPI</name>
<evidence type="ECO:0000256" key="8">
    <source>
        <dbReference type="ARBA" id="ARBA00063014"/>
    </source>
</evidence>
<proteinExistence type="inferred from homology"/>
<evidence type="ECO:0000256" key="10">
    <source>
        <dbReference type="ARBA" id="ARBA00075041"/>
    </source>
</evidence>
<dbReference type="Proteomes" id="UP001209878">
    <property type="component" value="Unassembled WGS sequence"/>
</dbReference>
<dbReference type="PANTHER" id="PTHR12154:SF4">
    <property type="entry name" value="UDP-N-ACETYLGLUCOSAMINE TRANSFERASE SUBUNIT ALG14 HOMOLOG"/>
    <property type="match status" value="1"/>
</dbReference>
<reference evidence="12" key="1">
    <citation type="journal article" date="2023" name="Mol. Biol. Evol.">
        <title>Third-Generation Sequencing Reveals the Adaptive Role of the Epigenome in Three Deep-Sea Polychaetes.</title>
        <authorList>
            <person name="Perez M."/>
            <person name="Aroh O."/>
            <person name="Sun Y."/>
            <person name="Lan Y."/>
            <person name="Juniper S.K."/>
            <person name="Young C.R."/>
            <person name="Angers B."/>
            <person name="Qian P.Y."/>
        </authorList>
    </citation>
    <scope>NUCLEOTIDE SEQUENCE</scope>
    <source>
        <strain evidence="12">R07B-5</strain>
    </source>
</reference>
<comment type="subcellular location">
    <subcellularLocation>
        <location evidence="1">Endoplasmic reticulum membrane</location>
        <topology evidence="1">Single-pass membrane protein</topology>
    </subcellularLocation>
</comment>
<dbReference type="GO" id="GO:0004577">
    <property type="term" value="F:N-acetylglucosaminyldiphosphodolichol N-acetylglucosaminyltransferase activity"/>
    <property type="evidence" value="ECO:0007669"/>
    <property type="project" value="TreeGrafter"/>
</dbReference>
<keyword evidence="5" id="KW-0256">Endoplasmic reticulum</keyword>
<dbReference type="AlphaFoldDB" id="A0AAD9L4R1"/>
<dbReference type="Gene3D" id="3.40.50.2000">
    <property type="entry name" value="Glycogen Phosphorylase B"/>
    <property type="match status" value="1"/>
</dbReference>
<feature type="transmembrane region" description="Helical" evidence="11">
    <location>
        <begin position="123"/>
        <end position="143"/>
    </location>
</feature>
<evidence type="ECO:0000313" key="13">
    <source>
        <dbReference type="Proteomes" id="UP001209878"/>
    </source>
</evidence>
<evidence type="ECO:0000256" key="6">
    <source>
        <dbReference type="ARBA" id="ARBA00022989"/>
    </source>
</evidence>
<evidence type="ECO:0000256" key="7">
    <source>
        <dbReference type="ARBA" id="ARBA00023136"/>
    </source>
</evidence>
<dbReference type="GO" id="GO:0043541">
    <property type="term" value="C:UDP-N-acetylglucosamine transferase complex"/>
    <property type="evidence" value="ECO:0007669"/>
    <property type="project" value="TreeGrafter"/>
</dbReference>
<evidence type="ECO:0000256" key="1">
    <source>
        <dbReference type="ARBA" id="ARBA00004389"/>
    </source>
</evidence>
<dbReference type="PANTHER" id="PTHR12154">
    <property type="entry name" value="GLYCOSYL TRANSFERASE-RELATED"/>
    <property type="match status" value="1"/>
</dbReference>
<dbReference type="GO" id="GO:0006488">
    <property type="term" value="P:dolichol-linked oligosaccharide biosynthetic process"/>
    <property type="evidence" value="ECO:0007669"/>
    <property type="project" value="InterPro"/>
</dbReference>
<dbReference type="Pfam" id="PF08660">
    <property type="entry name" value="Alg14"/>
    <property type="match status" value="1"/>
</dbReference>
<evidence type="ECO:0000313" key="12">
    <source>
        <dbReference type="EMBL" id="KAK2183319.1"/>
    </source>
</evidence>
<keyword evidence="6 11" id="KW-1133">Transmembrane helix</keyword>
<dbReference type="InterPro" id="IPR013969">
    <property type="entry name" value="Oligosacch_biosynth_Alg14"/>
</dbReference>
<comment type="caution">
    <text evidence="12">The sequence shown here is derived from an EMBL/GenBank/DDBJ whole genome shotgun (WGS) entry which is preliminary data.</text>
</comment>
<accession>A0AAD9L4R1</accession>